<comment type="caution">
    <text evidence="4">The sequence shown here is derived from an EMBL/GenBank/DDBJ whole genome shotgun (WGS) entry which is preliminary data.</text>
</comment>
<keyword evidence="5" id="KW-1185">Reference proteome</keyword>
<feature type="chain" id="PRO_5024830514" evidence="2">
    <location>
        <begin position="27"/>
        <end position="388"/>
    </location>
</feature>
<evidence type="ECO:0000313" key="5">
    <source>
        <dbReference type="Proteomes" id="UP000278962"/>
    </source>
</evidence>
<gene>
    <name evidence="4" type="ORF">C8N24_2527</name>
</gene>
<dbReference type="InterPro" id="IPR007331">
    <property type="entry name" value="Htaa"/>
</dbReference>
<accession>A0A660LEN7</accession>
<evidence type="ECO:0000256" key="2">
    <source>
        <dbReference type="SAM" id="SignalP"/>
    </source>
</evidence>
<proteinExistence type="predicted"/>
<dbReference type="Pfam" id="PF04213">
    <property type="entry name" value="HtaA"/>
    <property type="match status" value="1"/>
</dbReference>
<dbReference type="EMBL" id="RBIL01000001">
    <property type="protein sequence ID" value="RKQ92675.1"/>
    <property type="molecule type" value="Genomic_DNA"/>
</dbReference>
<feature type="domain" description="Htaa" evidence="3">
    <location>
        <begin position="219"/>
        <end position="382"/>
    </location>
</feature>
<keyword evidence="2" id="KW-0732">Signal</keyword>
<evidence type="ECO:0000256" key="1">
    <source>
        <dbReference type="SAM" id="MobiDB-lite"/>
    </source>
</evidence>
<dbReference type="RefSeq" id="WP_121250368.1">
    <property type="nucleotide sequence ID" value="NZ_RBIL01000001.1"/>
</dbReference>
<dbReference type="OrthoDB" id="7210788at2"/>
<protein>
    <submittedName>
        <fullName evidence="4">Htaa protein</fullName>
    </submittedName>
</protein>
<feature type="region of interest" description="Disordered" evidence="1">
    <location>
        <begin position="194"/>
        <end position="213"/>
    </location>
</feature>
<organism evidence="4 5">
    <name type="scientific">Solirubrobacter pauli</name>
    <dbReference type="NCBI Taxonomy" id="166793"/>
    <lineage>
        <taxon>Bacteria</taxon>
        <taxon>Bacillati</taxon>
        <taxon>Actinomycetota</taxon>
        <taxon>Thermoleophilia</taxon>
        <taxon>Solirubrobacterales</taxon>
        <taxon>Solirubrobacteraceae</taxon>
        <taxon>Solirubrobacter</taxon>
    </lineage>
</organism>
<dbReference type="AlphaFoldDB" id="A0A660LEN7"/>
<feature type="signal peptide" evidence="2">
    <location>
        <begin position="1"/>
        <end position="26"/>
    </location>
</feature>
<evidence type="ECO:0000259" key="3">
    <source>
        <dbReference type="Pfam" id="PF04213"/>
    </source>
</evidence>
<reference evidence="4 5" key="1">
    <citation type="submission" date="2018-10" db="EMBL/GenBank/DDBJ databases">
        <title>Genomic Encyclopedia of Archaeal and Bacterial Type Strains, Phase II (KMG-II): from individual species to whole genera.</title>
        <authorList>
            <person name="Goeker M."/>
        </authorList>
    </citation>
    <scope>NUCLEOTIDE SEQUENCE [LARGE SCALE GENOMIC DNA]</scope>
    <source>
        <strain evidence="4 5">DSM 14954</strain>
    </source>
</reference>
<sequence length="388" mass="39599">MTRTRAAAAVALALAGGSLLPSVATGATAPDALTLTVTSKTDRALRARGITVQATGVAARAGRRFTLPATSTTTTALRAAGALRLKTRERSVTLGAPRLELGARPRVTAVLGGRRVTVLTLTVAPLKTATGFSLEATGANLSATAAKTIQRRLRVTKVPREAFVTVAAAGTFAAPPSTPATPAAGPCTLNTAAGTPPVPGSAEPPVKTRPAGARTITSATLTWRVRESFIRYIASGEGTTSSRGAAGAPAEALEGAPPLVYSYRFPFAEGWCDPATGAARITFSGTVAFRYAAHGIDLVANDPEVELDGPASRVIFRMTGSGDTAGGNRRQVVETLDVSKALTSGGGTTFSYERVPGAVPPGAASSVFAGYYLPGEPFGWLSISFTTD</sequence>
<dbReference type="Proteomes" id="UP000278962">
    <property type="component" value="Unassembled WGS sequence"/>
</dbReference>
<name>A0A660LEN7_9ACTN</name>
<evidence type="ECO:0000313" key="4">
    <source>
        <dbReference type="EMBL" id="RKQ92675.1"/>
    </source>
</evidence>